<keyword evidence="3" id="KW-1185">Reference proteome</keyword>
<gene>
    <name evidence="2" type="ORF">VNI00_015392</name>
</gene>
<evidence type="ECO:0000313" key="2">
    <source>
        <dbReference type="EMBL" id="KAK7026850.1"/>
    </source>
</evidence>
<organism evidence="2 3">
    <name type="scientific">Paramarasmius palmivorus</name>
    <dbReference type="NCBI Taxonomy" id="297713"/>
    <lineage>
        <taxon>Eukaryota</taxon>
        <taxon>Fungi</taxon>
        <taxon>Dikarya</taxon>
        <taxon>Basidiomycota</taxon>
        <taxon>Agaricomycotina</taxon>
        <taxon>Agaricomycetes</taxon>
        <taxon>Agaricomycetidae</taxon>
        <taxon>Agaricales</taxon>
        <taxon>Marasmiineae</taxon>
        <taxon>Marasmiaceae</taxon>
        <taxon>Paramarasmius</taxon>
    </lineage>
</organism>
<dbReference type="EMBL" id="JAYKXP010000099">
    <property type="protein sequence ID" value="KAK7026850.1"/>
    <property type="molecule type" value="Genomic_DNA"/>
</dbReference>
<dbReference type="AlphaFoldDB" id="A0AAW0BJN2"/>
<accession>A0AAW0BJN2</accession>
<comment type="caution">
    <text evidence="2">The sequence shown here is derived from an EMBL/GenBank/DDBJ whole genome shotgun (WGS) entry which is preliminary data.</text>
</comment>
<feature type="chain" id="PRO_5043889132" evidence="1">
    <location>
        <begin position="21"/>
        <end position="545"/>
    </location>
</feature>
<dbReference type="PANTHER" id="PTHR40616">
    <property type="entry name" value="LINALOOL DEHYDRATASE_ISOMERASE DOMAIN-CONTAINING PROTEIN"/>
    <property type="match status" value="1"/>
</dbReference>
<feature type="signal peptide" evidence="1">
    <location>
        <begin position="1"/>
        <end position="20"/>
    </location>
</feature>
<proteinExistence type="predicted"/>
<dbReference type="Proteomes" id="UP001383192">
    <property type="component" value="Unassembled WGS sequence"/>
</dbReference>
<dbReference type="PANTHER" id="PTHR40616:SF1">
    <property type="entry name" value="LINALOOL DEHYDRATASE_ISOMERASE DOMAIN-CONTAINING PROTEIN"/>
    <property type="match status" value="1"/>
</dbReference>
<evidence type="ECO:0000313" key="3">
    <source>
        <dbReference type="Proteomes" id="UP001383192"/>
    </source>
</evidence>
<sequence>MLRPLSLALSVSALLQICSASFLDDLPEHQRALFDYSMNQLDLVFAPPFLFSSPRYSAWYAVGLLARNEDDDVEVASQMIKDVISYQYKDPSKLWYGTFKNNIDAPDPSDVYPPRIYNSYDPNQGLFVCTSWIIVMEEFQHLLDPELVVLMKESMYNATVGDGYRVAGFDGENLRPIYSNPWYMRIMAATYVGNMQGDANMTSWGDKWAEEGIAEFDKFETLSELKFNSGTYTGVTLYTLSLWGYMPEDSVIVTRAKEIIEKTWISVGQYWNPTLTALGGAWDRAYGYDLKQYYGILGSQITGLIGGIEDRTASIPVPLIGSNHGEDAAISPLTPLVSKFHDPYVPDSVISQLKALSGTGHSYFAQTLSPPFDNPDYPRNYTSWTGPGLSVGAVEVDENVVGGPASNPSQFVPANILWSTPSGSTAWMLHRSTSKTISAIATENNLTISYPPSKAFPSSDGPSSNTMTFLFSGHNFVTLPADFLANGTGELPGLSLRVSGNVLNGTRTFQYGSGTINDLRYYDLTYTIPSDLEEVPTITFSFRKV</sequence>
<protein>
    <submittedName>
        <fullName evidence="2">Uncharacterized protein</fullName>
    </submittedName>
</protein>
<keyword evidence="1" id="KW-0732">Signal</keyword>
<evidence type="ECO:0000256" key="1">
    <source>
        <dbReference type="SAM" id="SignalP"/>
    </source>
</evidence>
<name>A0AAW0BJN2_9AGAR</name>
<reference evidence="2 3" key="1">
    <citation type="submission" date="2024-01" db="EMBL/GenBank/DDBJ databases">
        <title>A draft genome for a cacao thread blight-causing isolate of Paramarasmius palmivorus.</title>
        <authorList>
            <person name="Baruah I.K."/>
            <person name="Bukari Y."/>
            <person name="Amoako-Attah I."/>
            <person name="Meinhardt L.W."/>
            <person name="Bailey B.A."/>
            <person name="Cohen S.P."/>
        </authorList>
    </citation>
    <scope>NUCLEOTIDE SEQUENCE [LARGE SCALE GENOMIC DNA]</scope>
    <source>
        <strain evidence="2 3">GH-12</strain>
    </source>
</reference>